<gene>
    <name evidence="1" type="ORF">BDQ94DRAFT_45709</name>
</gene>
<evidence type="ECO:0000313" key="2">
    <source>
        <dbReference type="Proteomes" id="UP000253729"/>
    </source>
</evidence>
<dbReference type="RefSeq" id="XP_026631607.1">
    <property type="nucleotide sequence ID" value="XM_026775824.1"/>
</dbReference>
<organism evidence="1 2">
    <name type="scientific">Aspergillus welwitschiae</name>
    <dbReference type="NCBI Taxonomy" id="1341132"/>
    <lineage>
        <taxon>Eukaryota</taxon>
        <taxon>Fungi</taxon>
        <taxon>Dikarya</taxon>
        <taxon>Ascomycota</taxon>
        <taxon>Pezizomycotina</taxon>
        <taxon>Eurotiomycetes</taxon>
        <taxon>Eurotiomycetidae</taxon>
        <taxon>Eurotiales</taxon>
        <taxon>Aspergillaceae</taxon>
        <taxon>Aspergillus</taxon>
        <taxon>Aspergillus subgen. Circumdati</taxon>
    </lineage>
</organism>
<reference evidence="1 2" key="1">
    <citation type="submission" date="2018-07" db="EMBL/GenBank/DDBJ databases">
        <title>The genomes of Aspergillus section Nigri reveals drivers in fungal speciation.</title>
        <authorList>
            <consortium name="DOE Joint Genome Institute"/>
            <person name="Vesth T.C."/>
            <person name="Nybo J."/>
            <person name="Theobald S."/>
            <person name="Brandl J."/>
            <person name="Frisvad J.C."/>
            <person name="Nielsen K.F."/>
            <person name="Lyhne E.K."/>
            <person name="Kogle M.E."/>
            <person name="Kuo A."/>
            <person name="Riley R."/>
            <person name="Clum A."/>
            <person name="Nolan M."/>
            <person name="Lipzen A."/>
            <person name="Salamov A."/>
            <person name="Henrissat B."/>
            <person name="Wiebenga A."/>
            <person name="De vries R.P."/>
            <person name="Grigoriev I.V."/>
            <person name="Mortensen U.H."/>
            <person name="Andersen M.R."/>
            <person name="Baker S.E."/>
        </authorList>
    </citation>
    <scope>NUCLEOTIDE SEQUENCE [LARGE SCALE GENOMIC DNA]</scope>
    <source>
        <strain evidence="1 2">CBS 139.54b</strain>
    </source>
</reference>
<evidence type="ECO:0000313" key="1">
    <source>
        <dbReference type="EMBL" id="RDH38585.1"/>
    </source>
</evidence>
<keyword evidence="2" id="KW-1185">Reference proteome</keyword>
<accession>A0A3F3QHK3</accession>
<sequence length="107" mass="11536">MKLSKKEGDHGSPIQPSLFPVRFHPRSLAGSSANPIAAPLIHPRIQSPIHLPGTATSTRAIGLPSQSSPFALHFFCDRGYRIQTIPVGIDCPSQISHHVIITSGLIR</sequence>
<dbReference type="Proteomes" id="UP000253729">
    <property type="component" value="Unassembled WGS sequence"/>
</dbReference>
<dbReference type="AlphaFoldDB" id="A0A3F3QHK3"/>
<proteinExistence type="predicted"/>
<name>A0A3F3QHK3_9EURO</name>
<dbReference type="EMBL" id="KZ852033">
    <property type="protein sequence ID" value="RDH38585.1"/>
    <property type="molecule type" value="Genomic_DNA"/>
</dbReference>
<dbReference type="GeneID" id="38144180"/>
<protein>
    <submittedName>
        <fullName evidence="1">Uncharacterized protein</fullName>
    </submittedName>
</protein>